<comment type="function">
    <text evidence="8">Catalyzes the radical-mediated insertion of two sulfur atoms into the C-6 and C-8 positions of the octanoyl moiety bound to the lipoyl domains of lipoate-dependent enzymes, thereby converting the octanoylated domains into lipoylated derivatives.</text>
</comment>
<evidence type="ECO:0000256" key="2">
    <source>
        <dbReference type="ARBA" id="ARBA00022679"/>
    </source>
</evidence>
<dbReference type="EC" id="2.8.1.8" evidence="8"/>
<dbReference type="InterPro" id="IPR031691">
    <property type="entry name" value="LIAS_N"/>
</dbReference>
<feature type="binding site" evidence="8">
    <location>
        <position position="38"/>
    </location>
    <ligand>
        <name>[4Fe-4S] cluster</name>
        <dbReference type="ChEBI" id="CHEBI:49883"/>
        <label>1</label>
    </ligand>
</feature>
<sequence>MSIEYLRKPEWLKIDLGLSDDLKLVKKELRDKGLSTVCEEARCPNLHECWGKFRTATFLLLGDVCTRLCKFCSVKHGRPSAVDKNEPTRVADAVKRLGIRHVVLTMVTRDDLVDGGASIVAGTVRAVRGVDESITTEVLVSDFRGNSEALSILAESEPDIVSHNIETVRALTPKVRSGFSYDASLEFLKKAGEAISSYGGILKSSLMLGLGETEEDVRESLMDLRHCGVRIVNIGQYLQPSKEQISVVRYVRPEEFYSYKEYALSIGFDVCNSGPLVRSSYHAEDSAGLIGSR</sequence>
<reference evidence="10 11" key="1">
    <citation type="submission" date="2024-03" db="EMBL/GenBank/DDBJ databases">
        <title>Ignisphaera cupida sp. nov., a hyperthermophilic hydrolytic archaeon from a hot spring of Kamchatka, and proposal of Ignisphaeraceae fam. nov.</title>
        <authorList>
            <person name="Podosokorskaya O.A."/>
            <person name="Elcheninov A.G."/>
            <person name="Maltseva A.I."/>
            <person name="Zayulina K.S."/>
            <person name="Novikov A."/>
            <person name="Merkel A.Y."/>
        </authorList>
    </citation>
    <scope>NUCLEOTIDE SEQUENCE [LARGE SCALE GENOMIC DNA]</scope>
    <source>
        <strain evidence="10 11">38H-sp</strain>
    </source>
</reference>
<gene>
    <name evidence="8 10" type="primary">lipA</name>
    <name evidence="10" type="ORF">WKV44_03765</name>
</gene>
<keyword evidence="3 8" id="KW-0949">S-adenosyl-L-methionine</keyword>
<keyword evidence="2 8" id="KW-0808">Transferase</keyword>
<keyword evidence="8" id="KW-0963">Cytoplasm</keyword>
<keyword evidence="6 8" id="KW-0411">Iron-sulfur</keyword>
<feature type="domain" description="Radical SAM core" evidence="9">
    <location>
        <begin position="51"/>
        <end position="269"/>
    </location>
</feature>
<keyword evidence="1 8" id="KW-0004">4Fe-4S</keyword>
<organism evidence="10 11">
    <name type="scientific">Rarispira pelagica</name>
    <dbReference type="NCBI Taxonomy" id="3141764"/>
    <lineage>
        <taxon>Bacteria</taxon>
        <taxon>Pseudomonadati</taxon>
        <taxon>Spirochaetota</taxon>
        <taxon>Spirochaetia</taxon>
        <taxon>Winmispirales</taxon>
        <taxon>Winmispiraceae</taxon>
        <taxon>Rarispira</taxon>
    </lineage>
</organism>
<comment type="subcellular location">
    <subcellularLocation>
        <location evidence="8">Cytoplasm</location>
    </subcellularLocation>
</comment>
<evidence type="ECO:0000256" key="1">
    <source>
        <dbReference type="ARBA" id="ARBA00022485"/>
    </source>
</evidence>
<feature type="binding site" evidence="8">
    <location>
        <position position="43"/>
    </location>
    <ligand>
        <name>[4Fe-4S] cluster</name>
        <dbReference type="ChEBI" id="CHEBI:49883"/>
        <label>1</label>
    </ligand>
</feature>
<evidence type="ECO:0000313" key="11">
    <source>
        <dbReference type="Proteomes" id="UP001466331"/>
    </source>
</evidence>
<dbReference type="PANTHER" id="PTHR10949">
    <property type="entry name" value="LIPOYL SYNTHASE"/>
    <property type="match status" value="1"/>
</dbReference>
<dbReference type="PIRSF" id="PIRSF005963">
    <property type="entry name" value="Lipoyl_synth"/>
    <property type="match status" value="1"/>
</dbReference>
<dbReference type="CDD" id="cd01335">
    <property type="entry name" value="Radical_SAM"/>
    <property type="match status" value="1"/>
</dbReference>
<feature type="binding site" evidence="8">
    <location>
        <position position="69"/>
    </location>
    <ligand>
        <name>[4Fe-4S] cluster</name>
        <dbReference type="ChEBI" id="CHEBI:49883"/>
        <label>2</label>
        <note>4Fe-4S-S-AdoMet</note>
    </ligand>
</feature>
<dbReference type="Pfam" id="PF04055">
    <property type="entry name" value="Radical_SAM"/>
    <property type="match status" value="1"/>
</dbReference>
<feature type="binding site" evidence="8">
    <location>
        <position position="49"/>
    </location>
    <ligand>
        <name>[4Fe-4S] cluster</name>
        <dbReference type="ChEBI" id="CHEBI:49883"/>
        <label>1</label>
    </ligand>
</feature>
<feature type="binding site" evidence="8">
    <location>
        <position position="65"/>
    </location>
    <ligand>
        <name>[4Fe-4S] cluster</name>
        <dbReference type="ChEBI" id="CHEBI:49883"/>
        <label>2</label>
        <note>4Fe-4S-S-AdoMet</note>
    </ligand>
</feature>
<dbReference type="SMART" id="SM00729">
    <property type="entry name" value="Elp3"/>
    <property type="match status" value="1"/>
</dbReference>
<dbReference type="Gene3D" id="3.20.20.70">
    <property type="entry name" value="Aldolase class I"/>
    <property type="match status" value="1"/>
</dbReference>
<evidence type="ECO:0000313" key="10">
    <source>
        <dbReference type="EMBL" id="MEM5947655.1"/>
    </source>
</evidence>
<evidence type="ECO:0000256" key="8">
    <source>
        <dbReference type="HAMAP-Rule" id="MF_00206"/>
    </source>
</evidence>
<dbReference type="SUPFAM" id="SSF102114">
    <property type="entry name" value="Radical SAM enzymes"/>
    <property type="match status" value="1"/>
</dbReference>
<dbReference type="InterPro" id="IPR013785">
    <property type="entry name" value="Aldolase_TIM"/>
</dbReference>
<evidence type="ECO:0000256" key="5">
    <source>
        <dbReference type="ARBA" id="ARBA00023004"/>
    </source>
</evidence>
<name>A0ABU9UAG7_9SPIR</name>
<dbReference type="RefSeq" id="WP_420069097.1">
    <property type="nucleotide sequence ID" value="NZ_JBCHKQ010000001.1"/>
</dbReference>
<evidence type="ECO:0000256" key="4">
    <source>
        <dbReference type="ARBA" id="ARBA00022723"/>
    </source>
</evidence>
<dbReference type="PROSITE" id="PS51918">
    <property type="entry name" value="RADICAL_SAM"/>
    <property type="match status" value="1"/>
</dbReference>
<keyword evidence="5 8" id="KW-0408">Iron</keyword>
<evidence type="ECO:0000256" key="3">
    <source>
        <dbReference type="ARBA" id="ARBA00022691"/>
    </source>
</evidence>
<evidence type="ECO:0000256" key="7">
    <source>
        <dbReference type="ARBA" id="ARBA00047326"/>
    </source>
</evidence>
<evidence type="ECO:0000256" key="6">
    <source>
        <dbReference type="ARBA" id="ARBA00023014"/>
    </source>
</evidence>
<feature type="binding site" evidence="8">
    <location>
        <position position="280"/>
    </location>
    <ligand>
        <name>[4Fe-4S] cluster</name>
        <dbReference type="ChEBI" id="CHEBI:49883"/>
        <label>1</label>
    </ligand>
</feature>
<comment type="cofactor">
    <cofactor evidence="8">
        <name>[4Fe-4S] cluster</name>
        <dbReference type="ChEBI" id="CHEBI:49883"/>
    </cofactor>
    <text evidence="8">Binds 2 [4Fe-4S] clusters per subunit. One cluster is coordinated with 3 cysteines and an exchangeable S-adenosyl-L-methionine.</text>
</comment>
<dbReference type="NCBIfam" id="NF009544">
    <property type="entry name" value="PRK12928.1"/>
    <property type="match status" value="1"/>
</dbReference>
<dbReference type="InterPro" id="IPR003698">
    <property type="entry name" value="Lipoyl_synth"/>
</dbReference>
<dbReference type="NCBIfam" id="NF004019">
    <property type="entry name" value="PRK05481.1"/>
    <property type="match status" value="1"/>
</dbReference>
<keyword evidence="11" id="KW-1185">Reference proteome</keyword>
<dbReference type="SFLD" id="SFLDF00271">
    <property type="entry name" value="lipoyl_synthase"/>
    <property type="match status" value="1"/>
</dbReference>
<proteinExistence type="inferred from homology"/>
<dbReference type="NCBIfam" id="TIGR00510">
    <property type="entry name" value="lipA"/>
    <property type="match status" value="1"/>
</dbReference>
<dbReference type="SFLD" id="SFLDS00029">
    <property type="entry name" value="Radical_SAM"/>
    <property type="match status" value="1"/>
</dbReference>
<dbReference type="Proteomes" id="UP001466331">
    <property type="component" value="Unassembled WGS sequence"/>
</dbReference>
<comment type="catalytic activity">
    <reaction evidence="7 8">
        <text>[[Fe-S] cluster scaffold protein carrying a second [4Fe-4S](2+) cluster] + N(6)-octanoyl-L-lysyl-[protein] + 2 oxidized [2Fe-2S]-[ferredoxin] + 2 S-adenosyl-L-methionine + 4 H(+) = [[Fe-S] cluster scaffold protein] + N(6)-[(R)-dihydrolipoyl]-L-lysyl-[protein] + 4 Fe(3+) + 2 hydrogen sulfide + 2 5'-deoxyadenosine + 2 L-methionine + 2 reduced [2Fe-2S]-[ferredoxin]</text>
        <dbReference type="Rhea" id="RHEA:16585"/>
        <dbReference type="Rhea" id="RHEA-COMP:9928"/>
        <dbReference type="Rhea" id="RHEA-COMP:10000"/>
        <dbReference type="Rhea" id="RHEA-COMP:10001"/>
        <dbReference type="Rhea" id="RHEA-COMP:10475"/>
        <dbReference type="Rhea" id="RHEA-COMP:14568"/>
        <dbReference type="Rhea" id="RHEA-COMP:14569"/>
        <dbReference type="ChEBI" id="CHEBI:15378"/>
        <dbReference type="ChEBI" id="CHEBI:17319"/>
        <dbReference type="ChEBI" id="CHEBI:29034"/>
        <dbReference type="ChEBI" id="CHEBI:29919"/>
        <dbReference type="ChEBI" id="CHEBI:33722"/>
        <dbReference type="ChEBI" id="CHEBI:33737"/>
        <dbReference type="ChEBI" id="CHEBI:33738"/>
        <dbReference type="ChEBI" id="CHEBI:57844"/>
        <dbReference type="ChEBI" id="CHEBI:59789"/>
        <dbReference type="ChEBI" id="CHEBI:78809"/>
        <dbReference type="ChEBI" id="CHEBI:83100"/>
        <dbReference type="EC" id="2.8.1.8"/>
    </reaction>
</comment>
<dbReference type="GO" id="GO:0016992">
    <property type="term" value="F:lipoate synthase activity"/>
    <property type="evidence" value="ECO:0007669"/>
    <property type="project" value="UniProtKB-EC"/>
</dbReference>
<dbReference type="HAMAP" id="MF_00206">
    <property type="entry name" value="Lipoyl_synth"/>
    <property type="match status" value="1"/>
</dbReference>
<dbReference type="InterPro" id="IPR007197">
    <property type="entry name" value="rSAM"/>
</dbReference>
<dbReference type="PANTHER" id="PTHR10949:SF0">
    <property type="entry name" value="LIPOYL SYNTHASE, MITOCHONDRIAL"/>
    <property type="match status" value="1"/>
</dbReference>
<evidence type="ECO:0000259" key="9">
    <source>
        <dbReference type="PROSITE" id="PS51918"/>
    </source>
</evidence>
<comment type="pathway">
    <text evidence="8">Protein modification; protein lipoylation via endogenous pathway; protein N(6)-(lipoyl)lysine from octanoyl-[acyl-carrier-protein]: step 2/2.</text>
</comment>
<feature type="binding site" evidence="8">
    <location>
        <position position="72"/>
    </location>
    <ligand>
        <name>[4Fe-4S] cluster</name>
        <dbReference type="ChEBI" id="CHEBI:49883"/>
        <label>2</label>
        <note>4Fe-4S-S-AdoMet</note>
    </ligand>
</feature>
<dbReference type="InterPro" id="IPR006638">
    <property type="entry name" value="Elp3/MiaA/NifB-like_rSAM"/>
</dbReference>
<protein>
    <recommendedName>
        <fullName evidence="8">Lipoyl synthase</fullName>
        <ecNumber evidence="8">2.8.1.8</ecNumber>
    </recommendedName>
    <alternativeName>
        <fullName evidence="8">Lip-syn</fullName>
        <shortName evidence="8">LS</shortName>
    </alternativeName>
    <alternativeName>
        <fullName evidence="8">Lipoate synthase</fullName>
    </alternativeName>
    <alternativeName>
        <fullName evidence="8">Lipoic acid synthase</fullName>
    </alternativeName>
    <alternativeName>
        <fullName evidence="8">Sulfur insertion protein LipA</fullName>
    </alternativeName>
</protein>
<comment type="caution">
    <text evidence="10">The sequence shown here is derived from an EMBL/GenBank/DDBJ whole genome shotgun (WGS) entry which is preliminary data.</text>
</comment>
<comment type="similarity">
    <text evidence="8">Belongs to the radical SAM superfamily. Lipoyl synthase family.</text>
</comment>
<dbReference type="Pfam" id="PF16881">
    <property type="entry name" value="LIAS_N"/>
    <property type="match status" value="1"/>
</dbReference>
<dbReference type="EMBL" id="JBCHKQ010000001">
    <property type="protein sequence ID" value="MEM5947655.1"/>
    <property type="molecule type" value="Genomic_DNA"/>
</dbReference>
<dbReference type="InterPro" id="IPR058240">
    <property type="entry name" value="rSAM_sf"/>
</dbReference>
<accession>A0ABU9UAG7</accession>
<dbReference type="SFLD" id="SFLDG01058">
    <property type="entry name" value="lipoyl_synthase_like"/>
    <property type="match status" value="1"/>
</dbReference>
<keyword evidence="4 8" id="KW-0479">Metal-binding</keyword>